<keyword evidence="3" id="KW-1185">Reference proteome</keyword>
<keyword evidence="1" id="KW-0732">Signal</keyword>
<dbReference type="PROSITE" id="PS51257">
    <property type="entry name" value="PROKAR_LIPOPROTEIN"/>
    <property type="match status" value="1"/>
</dbReference>
<feature type="chain" id="PRO_5046801385" description="Lipoprotein" evidence="1">
    <location>
        <begin position="28"/>
        <end position="132"/>
    </location>
</feature>
<proteinExistence type="predicted"/>
<organism evidence="2 3">
    <name type="scientific">Kitasatospora cathayae</name>
    <dbReference type="NCBI Taxonomy" id="3004092"/>
    <lineage>
        <taxon>Bacteria</taxon>
        <taxon>Bacillati</taxon>
        <taxon>Actinomycetota</taxon>
        <taxon>Actinomycetes</taxon>
        <taxon>Kitasatosporales</taxon>
        <taxon>Streptomycetaceae</taxon>
        <taxon>Kitasatospora</taxon>
    </lineage>
</organism>
<name>A0ABY7Q0M0_9ACTN</name>
<evidence type="ECO:0000256" key="1">
    <source>
        <dbReference type="SAM" id="SignalP"/>
    </source>
</evidence>
<feature type="signal peptide" evidence="1">
    <location>
        <begin position="1"/>
        <end position="27"/>
    </location>
</feature>
<gene>
    <name evidence="2" type="ORF">O1G21_10135</name>
</gene>
<protein>
    <recommendedName>
        <fullName evidence="4">Lipoprotein</fullName>
    </recommendedName>
</protein>
<dbReference type="RefSeq" id="WP_270142632.1">
    <property type="nucleotide sequence ID" value="NZ_CP115450.1"/>
</dbReference>
<sequence>MLPRPLPLPLLLLLTACATQGTTGATATGNTDCRPPAEAVLPGTAGTLAETDTGSFCLPTGQRLTVFLTATGTAHWSAVTSSDPRVLAPAKAPLTAPVGVTPALFAANGPGTAQLTSQDGTGHRWQATIVVR</sequence>
<dbReference type="EMBL" id="CP115450">
    <property type="protein sequence ID" value="WBP86165.1"/>
    <property type="molecule type" value="Genomic_DNA"/>
</dbReference>
<evidence type="ECO:0000313" key="3">
    <source>
        <dbReference type="Proteomes" id="UP001212821"/>
    </source>
</evidence>
<dbReference type="Proteomes" id="UP001212821">
    <property type="component" value="Chromosome"/>
</dbReference>
<accession>A0ABY7Q0M0</accession>
<evidence type="ECO:0000313" key="2">
    <source>
        <dbReference type="EMBL" id="WBP86165.1"/>
    </source>
</evidence>
<reference evidence="3" key="1">
    <citation type="submission" date="2022-12" db="EMBL/GenBank/DDBJ databases">
        <authorList>
            <person name="Mo P."/>
        </authorList>
    </citation>
    <scope>NUCLEOTIDE SEQUENCE [LARGE SCALE GENOMIC DNA]</scope>
    <source>
        <strain evidence="3">HUAS 3-15</strain>
    </source>
</reference>
<evidence type="ECO:0008006" key="4">
    <source>
        <dbReference type="Google" id="ProtNLM"/>
    </source>
</evidence>